<reference evidence="1 2" key="1">
    <citation type="submission" date="2015-01" db="EMBL/GenBank/DDBJ databases">
        <title>Evolution of Trichinella species and genotypes.</title>
        <authorList>
            <person name="Korhonen P.K."/>
            <person name="Edoardo P."/>
            <person name="Giuseppe L.R."/>
            <person name="Gasser R.B."/>
        </authorList>
    </citation>
    <scope>NUCLEOTIDE SEQUENCE [LARGE SCALE GENOMIC DNA]</scope>
    <source>
        <strain evidence="1">ISS470</strain>
    </source>
</reference>
<comment type="caution">
    <text evidence="1">The sequence shown here is derived from an EMBL/GenBank/DDBJ whole genome shotgun (WGS) entry which is preliminary data.</text>
</comment>
<dbReference type="EMBL" id="JYDT01003459">
    <property type="protein sequence ID" value="KRY62381.1"/>
    <property type="molecule type" value="Genomic_DNA"/>
</dbReference>
<proteinExistence type="predicted"/>
<evidence type="ECO:0000313" key="2">
    <source>
        <dbReference type="Proteomes" id="UP000054995"/>
    </source>
</evidence>
<dbReference type="Proteomes" id="UP000054995">
    <property type="component" value="Unassembled WGS sequence"/>
</dbReference>
<evidence type="ECO:0000313" key="1">
    <source>
        <dbReference type="EMBL" id="KRY62381.1"/>
    </source>
</evidence>
<feature type="non-terminal residue" evidence="1">
    <location>
        <position position="75"/>
    </location>
</feature>
<gene>
    <name evidence="1" type="ORF">T4D_6016</name>
</gene>
<accession>A0A0V1DLE0</accession>
<protein>
    <submittedName>
        <fullName evidence="1">Uncharacterized protein</fullName>
    </submittedName>
</protein>
<dbReference type="OrthoDB" id="429521at2759"/>
<keyword evidence="2" id="KW-1185">Reference proteome</keyword>
<dbReference type="AlphaFoldDB" id="A0A0V1DLE0"/>
<sequence length="75" mass="8779">LLSVENQEAARRMIKDLNNLMESGGFKLAKWASNDSFKRYRSRQTSDNRQQGDTANAWFALESRRRRIHLCGVDY</sequence>
<name>A0A0V1DLE0_TRIPS</name>
<organism evidence="1 2">
    <name type="scientific">Trichinella pseudospiralis</name>
    <name type="common">Parasitic roundworm</name>
    <dbReference type="NCBI Taxonomy" id="6337"/>
    <lineage>
        <taxon>Eukaryota</taxon>
        <taxon>Metazoa</taxon>
        <taxon>Ecdysozoa</taxon>
        <taxon>Nematoda</taxon>
        <taxon>Enoplea</taxon>
        <taxon>Dorylaimia</taxon>
        <taxon>Trichinellida</taxon>
        <taxon>Trichinellidae</taxon>
        <taxon>Trichinella</taxon>
    </lineage>
</organism>
<feature type="non-terminal residue" evidence="1">
    <location>
        <position position="1"/>
    </location>
</feature>